<organism evidence="2 3">
    <name type="scientific">Rubinisphaera italica</name>
    <dbReference type="NCBI Taxonomy" id="2527969"/>
    <lineage>
        <taxon>Bacteria</taxon>
        <taxon>Pseudomonadati</taxon>
        <taxon>Planctomycetota</taxon>
        <taxon>Planctomycetia</taxon>
        <taxon>Planctomycetales</taxon>
        <taxon>Planctomycetaceae</taxon>
        <taxon>Rubinisphaera</taxon>
    </lineage>
</organism>
<name>A0A5C5XJI8_9PLAN</name>
<reference evidence="2 3" key="1">
    <citation type="submission" date="2019-02" db="EMBL/GenBank/DDBJ databases">
        <title>Deep-cultivation of Planctomycetes and their phenomic and genomic characterization uncovers novel biology.</title>
        <authorList>
            <person name="Wiegand S."/>
            <person name="Jogler M."/>
            <person name="Boedeker C."/>
            <person name="Pinto D."/>
            <person name="Vollmers J."/>
            <person name="Rivas-Marin E."/>
            <person name="Kohn T."/>
            <person name="Peeters S.H."/>
            <person name="Heuer A."/>
            <person name="Rast P."/>
            <person name="Oberbeckmann S."/>
            <person name="Bunk B."/>
            <person name="Jeske O."/>
            <person name="Meyerdierks A."/>
            <person name="Storesund J.E."/>
            <person name="Kallscheuer N."/>
            <person name="Luecker S."/>
            <person name="Lage O.M."/>
            <person name="Pohl T."/>
            <person name="Merkel B.J."/>
            <person name="Hornburger P."/>
            <person name="Mueller R.-W."/>
            <person name="Bruemmer F."/>
            <person name="Labrenz M."/>
            <person name="Spormann A.M."/>
            <person name="Op Den Camp H."/>
            <person name="Overmann J."/>
            <person name="Amann R."/>
            <person name="Jetten M.S.M."/>
            <person name="Mascher T."/>
            <person name="Medema M.H."/>
            <person name="Devos D.P."/>
            <person name="Kaster A.-K."/>
            <person name="Ovreas L."/>
            <person name="Rohde M."/>
            <person name="Galperin M.Y."/>
            <person name="Jogler C."/>
        </authorList>
    </citation>
    <scope>NUCLEOTIDE SEQUENCE [LARGE SCALE GENOMIC DNA]</scope>
    <source>
        <strain evidence="2 3">Pan54</strain>
    </source>
</reference>
<comment type="caution">
    <text evidence="2">The sequence shown here is derived from an EMBL/GenBank/DDBJ whole genome shotgun (WGS) entry which is preliminary data.</text>
</comment>
<evidence type="ECO:0000256" key="1">
    <source>
        <dbReference type="SAM" id="SignalP"/>
    </source>
</evidence>
<keyword evidence="1" id="KW-0732">Signal</keyword>
<dbReference type="AlphaFoldDB" id="A0A5C5XJI8"/>
<proteinExistence type="predicted"/>
<sequence precursor="true">MLFHNRILTHHLCLFLMASFLLNSQSSFAQSETETITGKLVSLDAKGRNKTLIITTEDGEEKEFLLNSRVPVEVRAKSDESMLVNGFFVKGIINRPNQETLMGKSFVVYPELKGRLPVGTFAKAPPKPGTSKGDYFISGEITGRGPDPDYADFERLLITLSGKNTAPILMKKNISVSISLSDAKYIKPGSLVTVEGTPQRNGRFTITEVTIATDETFTSEDFR</sequence>
<evidence type="ECO:0000313" key="3">
    <source>
        <dbReference type="Proteomes" id="UP000316095"/>
    </source>
</evidence>
<keyword evidence="3" id="KW-1185">Reference proteome</keyword>
<protein>
    <recommendedName>
        <fullName evidence="4">DUF5666 domain-containing protein</fullName>
    </recommendedName>
</protein>
<feature type="chain" id="PRO_5022681674" description="DUF5666 domain-containing protein" evidence="1">
    <location>
        <begin position="30"/>
        <end position="223"/>
    </location>
</feature>
<dbReference type="RefSeq" id="WP_146504154.1">
    <property type="nucleotide sequence ID" value="NZ_SJPG01000001.1"/>
</dbReference>
<dbReference type="OrthoDB" id="283540at2"/>
<feature type="signal peptide" evidence="1">
    <location>
        <begin position="1"/>
        <end position="29"/>
    </location>
</feature>
<dbReference type="EMBL" id="SJPG01000001">
    <property type="protein sequence ID" value="TWT62275.1"/>
    <property type="molecule type" value="Genomic_DNA"/>
</dbReference>
<gene>
    <name evidence="2" type="ORF">Pan54_30160</name>
</gene>
<accession>A0A5C5XJI8</accession>
<evidence type="ECO:0008006" key="4">
    <source>
        <dbReference type="Google" id="ProtNLM"/>
    </source>
</evidence>
<dbReference type="Proteomes" id="UP000316095">
    <property type="component" value="Unassembled WGS sequence"/>
</dbReference>
<evidence type="ECO:0000313" key="2">
    <source>
        <dbReference type="EMBL" id="TWT62275.1"/>
    </source>
</evidence>